<keyword evidence="3" id="KW-0808">Transferase</keyword>
<organism evidence="3 4">
    <name type="scientific">Treponema socranskii subsp. socranskii VPI DR56BR1116 = ATCC 35536</name>
    <dbReference type="NCBI Taxonomy" id="1125725"/>
    <lineage>
        <taxon>Bacteria</taxon>
        <taxon>Pseudomonadati</taxon>
        <taxon>Spirochaetota</taxon>
        <taxon>Spirochaetia</taxon>
        <taxon>Spirochaetales</taxon>
        <taxon>Treponemataceae</taxon>
        <taxon>Treponema</taxon>
    </lineage>
</organism>
<gene>
    <name evidence="3" type="ORF">HMPREF1325_2381</name>
</gene>
<dbReference type="eggNOG" id="COG1835">
    <property type="taxonomic scope" value="Bacteria"/>
</dbReference>
<comment type="caution">
    <text evidence="3">The sequence shown here is derived from an EMBL/GenBank/DDBJ whole genome shotgun (WGS) entry which is preliminary data.</text>
</comment>
<evidence type="ECO:0000259" key="2">
    <source>
        <dbReference type="Pfam" id="PF01757"/>
    </source>
</evidence>
<dbReference type="InterPro" id="IPR002656">
    <property type="entry name" value="Acyl_transf_3_dom"/>
</dbReference>
<feature type="transmembrane region" description="Helical" evidence="1">
    <location>
        <begin position="222"/>
        <end position="239"/>
    </location>
</feature>
<dbReference type="AlphaFoldDB" id="U1FQ17"/>
<accession>U1FQ17</accession>
<keyword evidence="1" id="KW-1133">Transmembrane helix</keyword>
<evidence type="ECO:0000313" key="3">
    <source>
        <dbReference type="EMBL" id="ERF61586.1"/>
    </source>
</evidence>
<dbReference type="Proteomes" id="UP000016412">
    <property type="component" value="Unassembled WGS sequence"/>
</dbReference>
<protein>
    <submittedName>
        <fullName evidence="3">Acyltransferase</fullName>
    </submittedName>
</protein>
<feature type="transmembrane region" description="Helical" evidence="1">
    <location>
        <begin position="344"/>
        <end position="364"/>
    </location>
</feature>
<proteinExistence type="predicted"/>
<dbReference type="GO" id="GO:0016747">
    <property type="term" value="F:acyltransferase activity, transferring groups other than amino-acyl groups"/>
    <property type="evidence" value="ECO:0007669"/>
    <property type="project" value="InterPro"/>
</dbReference>
<dbReference type="STRING" id="1125725.HMPREF1325_2381"/>
<feature type="transmembrane region" description="Helical" evidence="1">
    <location>
        <begin position="320"/>
        <end position="338"/>
    </location>
</feature>
<evidence type="ECO:0000256" key="1">
    <source>
        <dbReference type="SAM" id="Phobius"/>
    </source>
</evidence>
<feature type="transmembrane region" description="Helical" evidence="1">
    <location>
        <begin position="192"/>
        <end position="210"/>
    </location>
</feature>
<sequence>MGLCSVDRRAGALRLYCVNNNCKGVKCMRRHYLDNIRWMTVCAVVIYHVIYIYNAVMPPYRLIGAFSETQVQDALLYILYPWFMILLFIVAGISSRCYLETHSIRDFVRTRTHKLLVPSTIGLLLFGWIQGRLNMILAGGFDGIPDTMPRVAVFAITVASGTSVLWFIQMLWLFSMLLALVRKFEKGGLYDLCGKANVFVLLLLGIPLYFSGFVLNTPVVPVYRFGIYVVSFFLGYFVFAHETLIDRLGKIDIALGIAALLSGALYLYLHYGDEYAVMPTVNSVSAVIYAWLASFAFLALMKRRYDRESAFTRFMTKRSFGLYVFHYFPLTLTAWLLARYAKIPAVPTYAIATFASFFGAFLLYEATVRIPFVRWCLLGIKKSTR</sequence>
<dbReference type="InterPro" id="IPR050623">
    <property type="entry name" value="Glucan_succinyl_AcylTrfase"/>
</dbReference>
<keyword evidence="3" id="KW-0012">Acyltransferase</keyword>
<reference evidence="3 4" key="1">
    <citation type="submission" date="2013-08" db="EMBL/GenBank/DDBJ databases">
        <authorList>
            <person name="Durkin A.S."/>
            <person name="Haft D.R."/>
            <person name="McCorrison J."/>
            <person name="Torralba M."/>
            <person name="Gillis M."/>
            <person name="Haft D.H."/>
            <person name="Methe B."/>
            <person name="Sutton G."/>
            <person name="Nelson K.E."/>
        </authorList>
    </citation>
    <scope>NUCLEOTIDE SEQUENCE [LARGE SCALE GENOMIC DNA]</scope>
    <source>
        <strain evidence="3 4">VPI DR56BR1116</strain>
    </source>
</reference>
<feature type="transmembrane region" description="Helical" evidence="1">
    <location>
        <begin position="151"/>
        <end position="180"/>
    </location>
</feature>
<feature type="transmembrane region" description="Helical" evidence="1">
    <location>
        <begin position="251"/>
        <end position="269"/>
    </location>
</feature>
<feature type="transmembrane region" description="Helical" evidence="1">
    <location>
        <begin position="74"/>
        <end position="94"/>
    </location>
</feature>
<dbReference type="EMBL" id="AUZJ01000009">
    <property type="protein sequence ID" value="ERF61586.1"/>
    <property type="molecule type" value="Genomic_DNA"/>
</dbReference>
<dbReference type="Pfam" id="PF01757">
    <property type="entry name" value="Acyl_transf_3"/>
    <property type="match status" value="1"/>
</dbReference>
<feature type="domain" description="Acyltransferase 3" evidence="2">
    <location>
        <begin position="31"/>
        <end position="364"/>
    </location>
</feature>
<feature type="transmembrane region" description="Helical" evidence="1">
    <location>
        <begin position="281"/>
        <end position="300"/>
    </location>
</feature>
<evidence type="ECO:0000313" key="4">
    <source>
        <dbReference type="Proteomes" id="UP000016412"/>
    </source>
</evidence>
<dbReference type="PANTHER" id="PTHR36927:SF1">
    <property type="entry name" value="MDO-LIKE PROTEIN"/>
    <property type="match status" value="1"/>
</dbReference>
<dbReference type="PANTHER" id="PTHR36927">
    <property type="entry name" value="BLR4337 PROTEIN"/>
    <property type="match status" value="1"/>
</dbReference>
<keyword evidence="1" id="KW-0812">Transmembrane</keyword>
<feature type="transmembrane region" description="Helical" evidence="1">
    <location>
        <begin position="36"/>
        <end position="54"/>
    </location>
</feature>
<dbReference type="PATRIC" id="fig|1125725.3.peg.449"/>
<keyword evidence="1" id="KW-0472">Membrane</keyword>
<feature type="transmembrane region" description="Helical" evidence="1">
    <location>
        <begin position="115"/>
        <end position="131"/>
    </location>
</feature>
<name>U1FQ17_TRESO</name>